<evidence type="ECO:0000313" key="3">
    <source>
        <dbReference type="Proteomes" id="UP000521943"/>
    </source>
</evidence>
<accession>A0A8H6I1T4</accession>
<proteinExistence type="predicted"/>
<keyword evidence="3" id="KW-1185">Reference proteome</keyword>
<feature type="region of interest" description="Disordered" evidence="1">
    <location>
        <begin position="1"/>
        <end position="26"/>
    </location>
</feature>
<dbReference type="AlphaFoldDB" id="A0A8H6I1T4"/>
<protein>
    <submittedName>
        <fullName evidence="2">Uncharacterized protein</fullName>
    </submittedName>
</protein>
<name>A0A8H6I1T4_9AGAR</name>
<evidence type="ECO:0000256" key="1">
    <source>
        <dbReference type="SAM" id="MobiDB-lite"/>
    </source>
</evidence>
<evidence type="ECO:0000313" key="2">
    <source>
        <dbReference type="EMBL" id="KAF6756357.1"/>
    </source>
</evidence>
<gene>
    <name evidence="2" type="ORF">DFP72DRAFT_893960</name>
</gene>
<organism evidence="2 3">
    <name type="scientific">Ephemerocybe angulata</name>
    <dbReference type="NCBI Taxonomy" id="980116"/>
    <lineage>
        <taxon>Eukaryota</taxon>
        <taxon>Fungi</taxon>
        <taxon>Dikarya</taxon>
        <taxon>Basidiomycota</taxon>
        <taxon>Agaricomycotina</taxon>
        <taxon>Agaricomycetes</taxon>
        <taxon>Agaricomycetidae</taxon>
        <taxon>Agaricales</taxon>
        <taxon>Agaricineae</taxon>
        <taxon>Psathyrellaceae</taxon>
        <taxon>Ephemerocybe</taxon>
    </lineage>
</organism>
<comment type="caution">
    <text evidence="2">The sequence shown here is derived from an EMBL/GenBank/DDBJ whole genome shotgun (WGS) entry which is preliminary data.</text>
</comment>
<reference evidence="2 3" key="1">
    <citation type="submission" date="2020-07" db="EMBL/GenBank/DDBJ databases">
        <title>Comparative genomics of pyrophilous fungi reveals a link between fire events and developmental genes.</title>
        <authorList>
            <consortium name="DOE Joint Genome Institute"/>
            <person name="Steindorff A.S."/>
            <person name="Carver A."/>
            <person name="Calhoun S."/>
            <person name="Stillman K."/>
            <person name="Liu H."/>
            <person name="Lipzen A."/>
            <person name="Pangilinan J."/>
            <person name="Labutti K."/>
            <person name="Bruns T.D."/>
            <person name="Grigoriev I.V."/>
        </authorList>
    </citation>
    <scope>NUCLEOTIDE SEQUENCE [LARGE SCALE GENOMIC DNA]</scope>
    <source>
        <strain evidence="2 3">CBS 144469</strain>
    </source>
</reference>
<sequence>MAYSRWDPVPRKLTGEPSELDGEANGTPQMTALILYTHRLHSTRPAPKRLASMLAPDRHTYPFGHRQRKQVPCGCPAGAVCPKRTKRIEVVMDAQNPGGPQLRVVSRKATGTYLHFSRCGNLWIHCEPTNAHDETRYRARRRALMTMTVSQPPPPPRTDDPTHRVMPNPDLNLFRTAAVSFTSHAELGPAESAALVSAGAPASPVICWWHCGSNAPGVFSRKERRGVASKSLRSSTFAMPNVAQVGWLRHLNLPHDHSNARTATGGLGRGGGGVFGDGVAYLPLQGCWEGGG</sequence>
<dbReference type="EMBL" id="JACGCI010000026">
    <property type="protein sequence ID" value="KAF6756357.1"/>
    <property type="molecule type" value="Genomic_DNA"/>
</dbReference>
<dbReference type="Proteomes" id="UP000521943">
    <property type="component" value="Unassembled WGS sequence"/>
</dbReference>